<dbReference type="Proteomes" id="UP000264541">
    <property type="component" value="Unassembled WGS sequence"/>
</dbReference>
<evidence type="ECO:0000313" key="2">
    <source>
        <dbReference type="Proteomes" id="UP000264541"/>
    </source>
</evidence>
<reference evidence="1 2" key="1">
    <citation type="submission" date="2018-08" db="EMBL/GenBank/DDBJ databases">
        <title>Bacillus chawlae sp. nov., Bacillus glennii sp. nov., and Bacillus saganii sp. nov. Isolated from the Vehicle Assembly Building at Kennedy Space Center where the Viking Spacecraft were Assembled.</title>
        <authorList>
            <person name="Seuylemezian A."/>
            <person name="Vaishampayan P."/>
        </authorList>
    </citation>
    <scope>NUCLEOTIDE SEQUENCE [LARGE SCALE GENOMIC DNA]</scope>
    <source>
        <strain evidence="1 2">V47-23a</strain>
    </source>
</reference>
<sequence length="156" mass="17513">MWFEEGLLPSNVSPFVVAITLFDVTDVTQPKEKFSEVIGANGTSSPLNYDHRALLFNKKTGLFAFPVSIYSDVKNSEEKKLAFQGALVFTVDKTNGFTLQDRITHIEEGKLPLYEEWGTGIERLIYIGDTMFALSPSKITSHSLTDYKRTGELLLQ</sequence>
<protein>
    <submittedName>
        <fullName evidence="1">Uncharacterized protein</fullName>
    </submittedName>
</protein>
<dbReference type="EMBL" id="QVTE01000051">
    <property type="protein sequence ID" value="RFU66346.1"/>
    <property type="molecule type" value="Genomic_DNA"/>
</dbReference>
<dbReference type="Pfam" id="PF09826">
    <property type="entry name" value="Beta_propel"/>
    <property type="match status" value="1"/>
</dbReference>
<comment type="caution">
    <text evidence="1">The sequence shown here is derived from an EMBL/GenBank/DDBJ whole genome shotgun (WGS) entry which is preliminary data.</text>
</comment>
<gene>
    <name evidence="1" type="ORF">D0469_17060</name>
</gene>
<proteinExistence type="predicted"/>
<accession>A0A372LJZ5</accession>
<dbReference type="InterPro" id="IPR019198">
    <property type="entry name" value="Beta_propeller_containing"/>
</dbReference>
<dbReference type="AlphaFoldDB" id="A0A372LJZ5"/>
<evidence type="ECO:0000313" key="1">
    <source>
        <dbReference type="EMBL" id="RFU66346.1"/>
    </source>
</evidence>
<keyword evidence="2" id="KW-1185">Reference proteome</keyword>
<name>A0A372LJZ5_9BACI</name>
<organism evidence="1 2">
    <name type="scientific">Peribacillus saganii</name>
    <dbReference type="NCBI Taxonomy" id="2303992"/>
    <lineage>
        <taxon>Bacteria</taxon>
        <taxon>Bacillati</taxon>
        <taxon>Bacillota</taxon>
        <taxon>Bacilli</taxon>
        <taxon>Bacillales</taxon>
        <taxon>Bacillaceae</taxon>
        <taxon>Peribacillus</taxon>
    </lineage>
</organism>